<name>A0ABV9SFY4_9PSEU</name>
<organism evidence="3 4">
    <name type="scientific">Actinophytocola glycyrrhizae</name>
    <dbReference type="NCBI Taxonomy" id="2044873"/>
    <lineage>
        <taxon>Bacteria</taxon>
        <taxon>Bacillati</taxon>
        <taxon>Actinomycetota</taxon>
        <taxon>Actinomycetes</taxon>
        <taxon>Pseudonocardiales</taxon>
        <taxon>Pseudonocardiaceae</taxon>
    </lineage>
</organism>
<reference evidence="4" key="1">
    <citation type="journal article" date="2019" name="Int. J. Syst. Evol. Microbiol.">
        <title>The Global Catalogue of Microorganisms (GCM) 10K type strain sequencing project: providing services to taxonomists for standard genome sequencing and annotation.</title>
        <authorList>
            <consortium name="The Broad Institute Genomics Platform"/>
            <consortium name="The Broad Institute Genome Sequencing Center for Infectious Disease"/>
            <person name="Wu L."/>
            <person name="Ma J."/>
        </authorList>
    </citation>
    <scope>NUCLEOTIDE SEQUENCE [LARGE SCALE GENOMIC DNA]</scope>
    <source>
        <strain evidence="4">ZS-22-S1</strain>
    </source>
</reference>
<evidence type="ECO:0000256" key="1">
    <source>
        <dbReference type="SAM" id="MobiDB-lite"/>
    </source>
</evidence>
<feature type="compositionally biased region" description="Basic residues" evidence="1">
    <location>
        <begin position="144"/>
        <end position="153"/>
    </location>
</feature>
<sequence>MDAEEMKRYLRETFAGIRAQEANGDTFVTYDPDGDLPADRWLPFATIVTGDSYDTVSDLSRPGAYRLNMGLTKQAYTTHLGTAPIERDAKGVLISDADYTARDTLMPHPIYANQHWASVINPETTLATTKRLLAEAYDFAVRKHGNHRTRRHGTSTGSPGAAGPLTT</sequence>
<dbReference type="RefSeq" id="WP_378062335.1">
    <property type="nucleotide sequence ID" value="NZ_JBHSIS010000028.1"/>
</dbReference>
<evidence type="ECO:0000313" key="4">
    <source>
        <dbReference type="Proteomes" id="UP001595859"/>
    </source>
</evidence>
<keyword evidence="4" id="KW-1185">Reference proteome</keyword>
<comment type="caution">
    <text evidence="3">The sequence shown here is derived from an EMBL/GenBank/DDBJ whole genome shotgun (WGS) entry which is preliminary data.</text>
</comment>
<proteinExistence type="predicted"/>
<dbReference type="Proteomes" id="UP001595859">
    <property type="component" value="Unassembled WGS sequence"/>
</dbReference>
<feature type="domain" description="DUF6194" evidence="2">
    <location>
        <begin position="1"/>
        <end position="148"/>
    </location>
</feature>
<gene>
    <name evidence="3" type="ORF">ACFPCV_38080</name>
</gene>
<dbReference type="InterPro" id="IPR045676">
    <property type="entry name" value="DUF6194"/>
</dbReference>
<evidence type="ECO:0000259" key="2">
    <source>
        <dbReference type="Pfam" id="PF19694"/>
    </source>
</evidence>
<dbReference type="EMBL" id="JBHSIS010000028">
    <property type="protein sequence ID" value="MFC4859338.1"/>
    <property type="molecule type" value="Genomic_DNA"/>
</dbReference>
<accession>A0ABV9SFY4</accession>
<protein>
    <submittedName>
        <fullName evidence="3">DUF6194 family protein</fullName>
    </submittedName>
</protein>
<feature type="region of interest" description="Disordered" evidence="1">
    <location>
        <begin position="144"/>
        <end position="167"/>
    </location>
</feature>
<dbReference type="Pfam" id="PF19694">
    <property type="entry name" value="DUF6194"/>
    <property type="match status" value="1"/>
</dbReference>
<evidence type="ECO:0000313" key="3">
    <source>
        <dbReference type="EMBL" id="MFC4859338.1"/>
    </source>
</evidence>